<protein>
    <submittedName>
        <fullName evidence="2">Phasin family protein</fullName>
    </submittedName>
</protein>
<evidence type="ECO:0000313" key="3">
    <source>
        <dbReference type="Proteomes" id="UP001198862"/>
    </source>
</evidence>
<reference evidence="2 3" key="1">
    <citation type="submission" date="2021-11" db="EMBL/GenBank/DDBJ databases">
        <authorList>
            <person name="Lee D.-H."/>
            <person name="Kim S.-B."/>
        </authorList>
    </citation>
    <scope>NUCLEOTIDE SEQUENCE [LARGE SCALE GENOMIC DNA]</scope>
    <source>
        <strain evidence="2 3">KCTC 52223</strain>
    </source>
</reference>
<feature type="domain" description="Phasin" evidence="1">
    <location>
        <begin position="42"/>
        <end position="141"/>
    </location>
</feature>
<keyword evidence="3" id="KW-1185">Reference proteome</keyword>
<accession>A0ABS8KQK6</accession>
<name>A0ABS8KQK6_9HYPH</name>
<dbReference type="Pfam" id="PF09361">
    <property type="entry name" value="Phasin_2"/>
    <property type="match status" value="1"/>
</dbReference>
<evidence type="ECO:0000313" key="2">
    <source>
        <dbReference type="EMBL" id="MCC8428366.1"/>
    </source>
</evidence>
<evidence type="ECO:0000259" key="1">
    <source>
        <dbReference type="Pfam" id="PF09361"/>
    </source>
</evidence>
<comment type="caution">
    <text evidence="2">The sequence shown here is derived from an EMBL/GenBank/DDBJ whole genome shotgun (WGS) entry which is preliminary data.</text>
</comment>
<dbReference type="EMBL" id="JAJISD010000001">
    <property type="protein sequence ID" value="MCC8428366.1"/>
    <property type="molecule type" value="Genomic_DNA"/>
</dbReference>
<sequence>MTTQTAAIENVIEHANETTKAAGERVREFAQIGVRKATEGFEKISQAAQSASEELNTQYAQVRDGATKASLKLLDVAKEDADAGFAAMRDFLSAKSPLEAFDVSAKYWRGRLETRIAQAQDLGAFVRKSADDVVRPVQERIEKFTKTAA</sequence>
<dbReference type="InterPro" id="IPR018968">
    <property type="entry name" value="Phasin"/>
</dbReference>
<organism evidence="2 3">
    <name type="scientific">Reyranella aquatilis</name>
    <dbReference type="NCBI Taxonomy" id="2035356"/>
    <lineage>
        <taxon>Bacteria</taxon>
        <taxon>Pseudomonadati</taxon>
        <taxon>Pseudomonadota</taxon>
        <taxon>Alphaproteobacteria</taxon>
        <taxon>Hyphomicrobiales</taxon>
        <taxon>Reyranellaceae</taxon>
        <taxon>Reyranella</taxon>
    </lineage>
</organism>
<dbReference type="RefSeq" id="WP_230549559.1">
    <property type="nucleotide sequence ID" value="NZ_JAJISD010000001.1"/>
</dbReference>
<gene>
    <name evidence="2" type="ORF">LJ725_05285</name>
</gene>
<proteinExistence type="predicted"/>
<dbReference type="Proteomes" id="UP001198862">
    <property type="component" value="Unassembled WGS sequence"/>
</dbReference>